<keyword evidence="2" id="KW-1185">Reference proteome</keyword>
<dbReference type="PANTHER" id="PTHR46114:SF2">
    <property type="entry name" value="CULLIN N-TERMINAL DOMAIN-CONTAINING PROTEIN"/>
    <property type="match status" value="1"/>
</dbReference>
<protein>
    <submittedName>
        <fullName evidence="1">Uncharacterized protein</fullName>
    </submittedName>
</protein>
<dbReference type="AlphaFoldDB" id="A0A4Y2F690"/>
<gene>
    <name evidence="1" type="ORF">AVEN_244537_1</name>
</gene>
<accession>A0A4Y2F690</accession>
<dbReference type="OrthoDB" id="6622005at2759"/>
<organism evidence="1 2">
    <name type="scientific">Araneus ventricosus</name>
    <name type="common">Orbweaver spider</name>
    <name type="synonym">Epeira ventricosa</name>
    <dbReference type="NCBI Taxonomy" id="182803"/>
    <lineage>
        <taxon>Eukaryota</taxon>
        <taxon>Metazoa</taxon>
        <taxon>Ecdysozoa</taxon>
        <taxon>Arthropoda</taxon>
        <taxon>Chelicerata</taxon>
        <taxon>Arachnida</taxon>
        <taxon>Araneae</taxon>
        <taxon>Araneomorphae</taxon>
        <taxon>Entelegynae</taxon>
        <taxon>Araneoidea</taxon>
        <taxon>Araneidae</taxon>
        <taxon>Araneus</taxon>
    </lineage>
</organism>
<dbReference type="PANTHER" id="PTHR46114">
    <property type="entry name" value="APPLE DOMAIN-CONTAINING PROTEIN"/>
    <property type="match status" value="1"/>
</dbReference>
<dbReference type="Proteomes" id="UP000499080">
    <property type="component" value="Unassembled WGS sequence"/>
</dbReference>
<sequence>MGVQQSFTKFCCFLCEWNSRATDLHYIQKDWPPRMCLTPGKINVMKTPLVSPKKIILPALHLKLGIVKQLVEAMDTNKPAFTYLREKFPRLSEAKIKEGIFVGPQISDIFKDTKFENPLDYDEKQVWDSDCQGCTNFLGSIRSKYYEDLVHDMLALHQRFGCRMSLKLHFLDFQLEFFPANCGKFSDEHGERFHQNMSVIEQRYRRMWSASMLGDCCWMILRDNPHVEYKRKSKRTRHS</sequence>
<reference evidence="1 2" key="1">
    <citation type="journal article" date="2019" name="Sci. Rep.">
        <title>Orb-weaving spider Araneus ventricosus genome elucidates the spidroin gene catalogue.</title>
        <authorList>
            <person name="Kono N."/>
            <person name="Nakamura H."/>
            <person name="Ohtoshi R."/>
            <person name="Moran D.A.P."/>
            <person name="Shinohara A."/>
            <person name="Yoshida Y."/>
            <person name="Fujiwara M."/>
            <person name="Mori M."/>
            <person name="Tomita M."/>
            <person name="Arakawa K."/>
        </authorList>
    </citation>
    <scope>NUCLEOTIDE SEQUENCE [LARGE SCALE GENOMIC DNA]</scope>
</reference>
<comment type="caution">
    <text evidence="1">The sequence shown here is derived from an EMBL/GenBank/DDBJ whole genome shotgun (WGS) entry which is preliminary data.</text>
</comment>
<name>A0A4Y2F690_ARAVE</name>
<evidence type="ECO:0000313" key="1">
    <source>
        <dbReference type="EMBL" id="GBM35655.1"/>
    </source>
</evidence>
<proteinExistence type="predicted"/>
<dbReference type="EMBL" id="BGPR01000789">
    <property type="protein sequence ID" value="GBM35655.1"/>
    <property type="molecule type" value="Genomic_DNA"/>
</dbReference>
<evidence type="ECO:0000313" key="2">
    <source>
        <dbReference type="Proteomes" id="UP000499080"/>
    </source>
</evidence>